<dbReference type="AlphaFoldDB" id="A0AA38RM21"/>
<feature type="compositionally biased region" description="Low complexity" evidence="1">
    <location>
        <begin position="305"/>
        <end position="315"/>
    </location>
</feature>
<feature type="compositionally biased region" description="Low complexity" evidence="1">
    <location>
        <begin position="95"/>
        <end position="124"/>
    </location>
</feature>
<feature type="compositionally biased region" description="Polar residues" evidence="1">
    <location>
        <begin position="754"/>
        <end position="790"/>
    </location>
</feature>
<accession>A0AA38RM21</accession>
<reference evidence="3" key="1">
    <citation type="submission" date="2022-07" db="EMBL/GenBank/DDBJ databases">
        <title>Fungi with potential for degradation of polypropylene.</title>
        <authorList>
            <person name="Gostincar C."/>
        </authorList>
    </citation>
    <scope>NUCLEOTIDE SEQUENCE</scope>
    <source>
        <strain evidence="3">EXF-13287</strain>
    </source>
</reference>
<feature type="compositionally biased region" description="Polar residues" evidence="1">
    <location>
        <begin position="130"/>
        <end position="143"/>
    </location>
</feature>
<feature type="compositionally biased region" description="Polar residues" evidence="1">
    <location>
        <begin position="279"/>
        <end position="290"/>
    </location>
</feature>
<feature type="region of interest" description="Disordered" evidence="1">
    <location>
        <begin position="91"/>
        <end position="143"/>
    </location>
</feature>
<dbReference type="InterPro" id="IPR007557">
    <property type="entry name" value="PSP1_C"/>
</dbReference>
<dbReference type="InterPro" id="IPR047767">
    <property type="entry name" value="PSP1-like"/>
</dbReference>
<dbReference type="GO" id="GO:0005737">
    <property type="term" value="C:cytoplasm"/>
    <property type="evidence" value="ECO:0007669"/>
    <property type="project" value="TreeGrafter"/>
</dbReference>
<dbReference type="Pfam" id="PF04468">
    <property type="entry name" value="PSP1"/>
    <property type="match status" value="1"/>
</dbReference>
<feature type="region of interest" description="Disordered" evidence="1">
    <location>
        <begin position="158"/>
        <end position="214"/>
    </location>
</feature>
<dbReference type="PANTHER" id="PTHR43830:SF3">
    <property type="entry name" value="PROTEIN PSP1"/>
    <property type="match status" value="1"/>
</dbReference>
<evidence type="ECO:0000256" key="1">
    <source>
        <dbReference type="SAM" id="MobiDB-lite"/>
    </source>
</evidence>
<name>A0AA38RM21_9PEZI</name>
<sequence>MSSASTRIGAHAKPGQTLPSAVAPSSQAILLDKLHMRQSTPDSEALASSDEELDHHRQATIAPSVQQQKPVRRASWLTDTSQVPNNLVRKGSFASSSLSPTTSHPTTPSGEAGAWGSLSASSAGLPRGPTGTSSFPWGNNIWNSERKDATSRLAEVIPSPTTAGPMAGSSNGLHQNDASANQMSPKQRDQASSSQIPFPIPLHPTPKTYRSQSYSVGQMEADAIAGSMGPTGLMGSRVRTIPHSGLQHRPSRPSMLSEMANDGTGLGKVNEDDDDDSAGSMQGSQHQSAEATIEKLTRENALLRQQQQQFQQGSRLRQRASSGLGGYFQEPVPEESDYAVDEHDETNDGSDMLGRRALGRRMSEFGVGPFRSPFENRKLENVKKGIWQSQQGFNAGGDISQSRRHSFADIPVFQRQGSIVSLGDSIASHDTIGQESHVSQDPYAAFTNESSLGANNPVSASYFGGGPSLAQTQQALAQSAYGQYPYPSAQAPYPNRSLSPHRGMYGMTQPRHNQLLHIVLFKCARADVFYIQEGTGLTVRVGDLVIVEADRGTDLGTVARDNVDWQTARELKEHYAEEQYKWLMMYSQNAAAAGDGAGAGLMAASSGAAAAVGGMGPPNPHHVQEPNPGELKPKLIKRLAQQHEVVALRDKEGNEAKAKRVCQQKVKEHGLNMEILDAEFQMDWKKLTFYYFADSYINFNSLVTDLFKIYKTRIWMSAINPASFANPTLGLQAPSGIGPGAVGVGRGSQERRQNTAATTEQGTALSSQAQNAGQRVIRPSNSQPSFNEQSTVSPAAYGIAPAQFPPYNPYGPFGVAPRPAAGAAYPQNMMQPADHFQSGYGHPTDYQMGRTRYNLNPAGNGLHDQSVSPLPMGSQSDWTNAFQGLSLNGR</sequence>
<proteinExistence type="predicted"/>
<keyword evidence="4" id="KW-1185">Reference proteome</keyword>
<evidence type="ECO:0000313" key="4">
    <source>
        <dbReference type="Proteomes" id="UP001174691"/>
    </source>
</evidence>
<dbReference type="PROSITE" id="PS51411">
    <property type="entry name" value="PSP1_C"/>
    <property type="match status" value="1"/>
</dbReference>
<organism evidence="3 4">
    <name type="scientific">Coniochaeta hoffmannii</name>
    <dbReference type="NCBI Taxonomy" id="91930"/>
    <lineage>
        <taxon>Eukaryota</taxon>
        <taxon>Fungi</taxon>
        <taxon>Dikarya</taxon>
        <taxon>Ascomycota</taxon>
        <taxon>Pezizomycotina</taxon>
        <taxon>Sordariomycetes</taxon>
        <taxon>Sordariomycetidae</taxon>
        <taxon>Coniochaetales</taxon>
        <taxon>Coniochaetaceae</taxon>
        <taxon>Coniochaeta</taxon>
    </lineage>
</organism>
<evidence type="ECO:0000259" key="2">
    <source>
        <dbReference type="PROSITE" id="PS51411"/>
    </source>
</evidence>
<feature type="region of interest" description="Disordered" evidence="1">
    <location>
        <begin position="305"/>
        <end position="333"/>
    </location>
</feature>
<protein>
    <submittedName>
        <fullName evidence="3">Protein PSP1</fullName>
    </submittedName>
</protein>
<gene>
    <name evidence="3" type="ORF">NKR19_g7243</name>
</gene>
<feature type="region of interest" description="Disordered" evidence="1">
    <location>
        <begin position="740"/>
        <end position="790"/>
    </location>
</feature>
<comment type="caution">
    <text evidence="3">The sequence shown here is derived from an EMBL/GenBank/DDBJ whole genome shotgun (WGS) entry which is preliminary data.</text>
</comment>
<feature type="region of interest" description="Disordered" evidence="1">
    <location>
        <begin position="36"/>
        <end position="78"/>
    </location>
</feature>
<feature type="compositionally biased region" description="Polar residues" evidence="1">
    <location>
        <begin position="168"/>
        <end position="196"/>
    </location>
</feature>
<feature type="domain" description="PSP1 C-terminal" evidence="2">
    <location>
        <begin position="634"/>
        <end position="719"/>
    </location>
</feature>
<feature type="region of interest" description="Disordered" evidence="1">
    <location>
        <begin position="1"/>
        <end position="23"/>
    </location>
</feature>
<dbReference type="PANTHER" id="PTHR43830">
    <property type="entry name" value="PROTEIN PSP1"/>
    <property type="match status" value="1"/>
</dbReference>
<dbReference type="Proteomes" id="UP001174691">
    <property type="component" value="Unassembled WGS sequence"/>
</dbReference>
<dbReference type="EMBL" id="JANBVN010000123">
    <property type="protein sequence ID" value="KAJ9142299.1"/>
    <property type="molecule type" value="Genomic_DNA"/>
</dbReference>
<feature type="region of interest" description="Disordered" evidence="1">
    <location>
        <begin position="243"/>
        <end position="291"/>
    </location>
</feature>
<evidence type="ECO:0000313" key="3">
    <source>
        <dbReference type="EMBL" id="KAJ9142299.1"/>
    </source>
</evidence>